<sequence length="1058" mass="125259">MENQNLKQQNIFEFISIVNLNKPVELIETQKFSVSPKCISELYLKPEIDQILPKNKRLPTSFEKFVLQTKGFQLQTEITNNKETITYEFVLTDIDGNNFYGYSILNYFEVNQSLSQEIFTCIKRFFENQRKKEKEKEKEQENENEKEKEKEAQEEFNTILDKFSRMEETHEKIYAPSLISLVSRYPFHKSFTRLMKTLSKKWGNNKPFSESAINELVQILKPLRNPRSNWTKRNIQIKISTNIIKPNTPYDPNINQNSNTTNNPINTTNNDTSTNTNNQKKQEETEKTEINKNNKKNENLKKEKSSQRTNTQTIKTNQSENTTTIEKIKTIQFPQFTKGKEKLPWCDIDFTILLSLLDPSNIIFAMTSILNERRIVFVCSNISKITPIISALLCFIYPFEWPFAYIPLLPDIYKEILQAPTPYIIGCTPKTLKDSEIDVDVVIVDLDNNYISSNVKIIPLPKKLREKLCKTIRLRYPLYKPTNIKSRSTNNTRFLERATYEEIENDVVFESLSSSSISSSNSEIEELSNQTKGSNFDEFKLPERKKPKTQTKKLTSPLIKTKSKIKRKYSKINFPTFKKTKSDDRLKLKHNNYKTFSNFPIKTEKNIKSPISEFNSKDSMNTNKNQQNNVNDEKFQKRTNQPRSHSTEQLNKLSNKNYRIEKSRTIGTNIYSENEFSNSNLLNNSPNKKKKKKGKRLKTTFNFKKKFLNKKKTSKLSSSANFQNIKKQKTKTNNKKYNNNNNININNIENNNIIIIDNNNNDDDSDENKNKHKYNYKHKINFQILRKQCLSIFFSLFKKYKRFVIFPTKENTNRSDIFNNEEFLKNESQINHHFLKMILNTQLFISFIEKRILMATKDIEMDYFEDNAIKKMQRRSLRYSISRNSQKKHYFYKRGKRIKNWKYRYFVLTKNIIRYFYYPKKNNDQKKKKKIKEKGKIVLTPGVTKISIPKYNSNHYTKYPFEIITPSRTYLICAQSDEIRKSWVISLKAKCMKEKDIEYFNQISPVIPYKISSQLKQSIKLQFKKNNQAFEDLFNWKTSNNVNNEQINNDKKNILQDK</sequence>
<feature type="region of interest" description="Disordered" evidence="1">
    <location>
        <begin position="676"/>
        <end position="697"/>
    </location>
</feature>
<name>A0AAV8AKT9_9EUKA</name>
<feature type="domain" description="UDENN" evidence="3">
    <location>
        <begin position="25"/>
        <end position="858"/>
    </location>
</feature>
<dbReference type="SMART" id="SM00801">
    <property type="entry name" value="dDENN"/>
    <property type="match status" value="1"/>
</dbReference>
<dbReference type="GO" id="GO:0031410">
    <property type="term" value="C:cytoplasmic vesicle"/>
    <property type="evidence" value="ECO:0007669"/>
    <property type="project" value="TreeGrafter"/>
</dbReference>
<dbReference type="InterPro" id="IPR005112">
    <property type="entry name" value="dDENN_dom"/>
</dbReference>
<feature type="region of interest" description="Disordered" evidence="1">
    <location>
        <begin position="612"/>
        <end position="656"/>
    </location>
</feature>
<feature type="region of interest" description="Disordered" evidence="1">
    <location>
        <begin position="132"/>
        <end position="154"/>
    </location>
</feature>
<evidence type="ECO:0000259" key="3">
    <source>
        <dbReference type="PROSITE" id="PS50211"/>
    </source>
</evidence>
<dbReference type="InterPro" id="IPR043153">
    <property type="entry name" value="DENN_C"/>
</dbReference>
<dbReference type="EMBL" id="JANTQA010000008">
    <property type="protein sequence ID" value="KAJ3452785.1"/>
    <property type="molecule type" value="Genomic_DNA"/>
</dbReference>
<dbReference type="InterPro" id="IPR001849">
    <property type="entry name" value="PH_domain"/>
</dbReference>
<dbReference type="PROSITE" id="PS50003">
    <property type="entry name" value="PH_DOMAIN"/>
    <property type="match status" value="1"/>
</dbReference>
<dbReference type="AlphaFoldDB" id="A0AAV8AKT9"/>
<evidence type="ECO:0000259" key="2">
    <source>
        <dbReference type="PROSITE" id="PS50003"/>
    </source>
</evidence>
<dbReference type="SMART" id="SM00799">
    <property type="entry name" value="DENN"/>
    <property type="match status" value="1"/>
</dbReference>
<evidence type="ECO:0000313" key="4">
    <source>
        <dbReference type="EMBL" id="KAJ3452785.1"/>
    </source>
</evidence>
<dbReference type="Pfam" id="PF02141">
    <property type="entry name" value="DENN"/>
    <property type="match status" value="1"/>
</dbReference>
<dbReference type="InterPro" id="IPR037516">
    <property type="entry name" value="Tripartite_DENN"/>
</dbReference>
<feature type="domain" description="PH" evidence="2">
    <location>
        <begin position="884"/>
        <end position="992"/>
    </location>
</feature>
<evidence type="ECO:0000313" key="5">
    <source>
        <dbReference type="Proteomes" id="UP001146793"/>
    </source>
</evidence>
<dbReference type="InterPro" id="IPR011993">
    <property type="entry name" value="PH-like_dom_sf"/>
</dbReference>
<feature type="region of interest" description="Disordered" evidence="1">
    <location>
        <begin position="244"/>
        <end position="320"/>
    </location>
</feature>
<organism evidence="4 5">
    <name type="scientific">Anaeramoeba flamelloides</name>
    <dbReference type="NCBI Taxonomy" id="1746091"/>
    <lineage>
        <taxon>Eukaryota</taxon>
        <taxon>Metamonada</taxon>
        <taxon>Anaeramoebidae</taxon>
        <taxon>Anaeramoeba</taxon>
    </lineage>
</organism>
<dbReference type="Pfam" id="PF00169">
    <property type="entry name" value="PH"/>
    <property type="match status" value="1"/>
</dbReference>
<dbReference type="SUPFAM" id="SSF50729">
    <property type="entry name" value="PH domain-like"/>
    <property type="match status" value="1"/>
</dbReference>
<dbReference type="InterPro" id="IPR001194">
    <property type="entry name" value="cDENN_dom"/>
</dbReference>
<feature type="compositionally biased region" description="Basic and acidic residues" evidence="1">
    <location>
        <begin position="280"/>
        <end position="306"/>
    </location>
</feature>
<accession>A0AAV8AKT9</accession>
<protein>
    <submittedName>
        <fullName evidence="4">Receptor mediated endocytosis</fullName>
    </submittedName>
</protein>
<feature type="compositionally biased region" description="Polar residues" evidence="1">
    <location>
        <begin position="307"/>
        <end position="320"/>
    </location>
</feature>
<feature type="compositionally biased region" description="Low complexity" evidence="1">
    <location>
        <begin position="251"/>
        <end position="279"/>
    </location>
</feature>
<dbReference type="SMART" id="SM00233">
    <property type="entry name" value="PH"/>
    <property type="match status" value="1"/>
</dbReference>
<gene>
    <name evidence="4" type="ORF">M0812_04560</name>
</gene>
<dbReference type="Gene3D" id="3.30.450.200">
    <property type="match status" value="1"/>
</dbReference>
<feature type="compositionally biased region" description="Low complexity" evidence="1">
    <location>
        <begin position="677"/>
        <end position="686"/>
    </location>
</feature>
<reference evidence="4" key="1">
    <citation type="submission" date="2022-08" db="EMBL/GenBank/DDBJ databases">
        <title>Novel sulphate-reducing endosymbionts in the free-living metamonad Anaeramoeba.</title>
        <authorList>
            <person name="Jerlstrom-Hultqvist J."/>
            <person name="Cepicka I."/>
            <person name="Gallot-Lavallee L."/>
            <person name="Salas-Leiva D."/>
            <person name="Curtis B.A."/>
            <person name="Zahonova K."/>
            <person name="Pipaliya S."/>
            <person name="Dacks J."/>
            <person name="Roger A.J."/>
        </authorList>
    </citation>
    <scope>NUCLEOTIDE SEQUENCE</scope>
    <source>
        <strain evidence="4">Busselton2</strain>
    </source>
</reference>
<comment type="caution">
    <text evidence="4">The sequence shown here is derived from an EMBL/GenBank/DDBJ whole genome shotgun (WGS) entry which is preliminary data.</text>
</comment>
<feature type="compositionally biased region" description="Polar residues" evidence="1">
    <location>
        <begin position="638"/>
        <end position="656"/>
    </location>
</feature>
<dbReference type="PROSITE" id="PS50211">
    <property type="entry name" value="DENN"/>
    <property type="match status" value="1"/>
</dbReference>
<dbReference type="GO" id="GO:0032483">
    <property type="term" value="P:regulation of Rab protein signal transduction"/>
    <property type="evidence" value="ECO:0007669"/>
    <property type="project" value="TreeGrafter"/>
</dbReference>
<dbReference type="Proteomes" id="UP001146793">
    <property type="component" value="Unassembled WGS sequence"/>
</dbReference>
<dbReference type="Pfam" id="PF03455">
    <property type="entry name" value="dDENN"/>
    <property type="match status" value="1"/>
</dbReference>
<evidence type="ECO:0000256" key="1">
    <source>
        <dbReference type="SAM" id="MobiDB-lite"/>
    </source>
</evidence>
<proteinExistence type="predicted"/>
<dbReference type="PANTHER" id="PTHR12296:SF21">
    <property type="entry name" value="DENN DOMAIN-CONTAINING PROTEIN 3"/>
    <property type="match status" value="1"/>
</dbReference>
<feature type="compositionally biased region" description="Low complexity" evidence="1">
    <location>
        <begin position="621"/>
        <end position="630"/>
    </location>
</feature>
<feature type="compositionally biased region" description="Basic residues" evidence="1">
    <location>
        <begin position="687"/>
        <end position="697"/>
    </location>
</feature>
<dbReference type="InterPro" id="IPR051696">
    <property type="entry name" value="DENN_Domain_GEFs"/>
</dbReference>
<dbReference type="PANTHER" id="PTHR12296">
    <property type="entry name" value="DENN DOMAIN-CONTAINING PROTEIN 4"/>
    <property type="match status" value="1"/>
</dbReference>
<keyword evidence="4" id="KW-0675">Receptor</keyword>
<dbReference type="Gene3D" id="2.30.29.30">
    <property type="entry name" value="Pleckstrin-homology domain (PH domain)/Phosphotyrosine-binding domain (PTB)"/>
    <property type="match status" value="1"/>
</dbReference>
<feature type="compositionally biased region" description="Basic and acidic residues" evidence="1">
    <location>
        <begin position="132"/>
        <end position="153"/>
    </location>
</feature>
<dbReference type="Gene3D" id="3.40.50.11500">
    <property type="match status" value="1"/>
</dbReference>